<dbReference type="AlphaFoldDB" id="A0A6A4PDF9"/>
<dbReference type="EMBL" id="WOCE01000016">
    <property type="protein sequence ID" value="KAE9597567.1"/>
    <property type="molecule type" value="Genomic_DNA"/>
</dbReference>
<accession>A0A6A4PDF9</accession>
<gene>
    <name evidence="1" type="ORF">Lalb_Chr16g0387901</name>
</gene>
<dbReference type="Proteomes" id="UP000447434">
    <property type="component" value="Chromosome 16"/>
</dbReference>
<reference evidence="2" key="1">
    <citation type="journal article" date="2020" name="Nat. Commun.">
        <title>Genome sequence of the cluster root forming white lupin.</title>
        <authorList>
            <person name="Hufnagel B."/>
            <person name="Marques A."/>
            <person name="Soriano A."/>
            <person name="Marques L."/>
            <person name="Divol F."/>
            <person name="Doumas P."/>
            <person name="Sallet E."/>
            <person name="Mancinotti D."/>
            <person name="Carrere S."/>
            <person name="Marande W."/>
            <person name="Arribat S."/>
            <person name="Keller J."/>
            <person name="Huneau C."/>
            <person name="Blein T."/>
            <person name="Aime D."/>
            <person name="Laguerre M."/>
            <person name="Taylor J."/>
            <person name="Schubert V."/>
            <person name="Nelson M."/>
            <person name="Geu-Flores F."/>
            <person name="Crespi M."/>
            <person name="Gallardo-Guerrero K."/>
            <person name="Delaux P.-M."/>
            <person name="Salse J."/>
            <person name="Berges H."/>
            <person name="Guyot R."/>
            <person name="Gouzy J."/>
            <person name="Peret B."/>
        </authorList>
    </citation>
    <scope>NUCLEOTIDE SEQUENCE [LARGE SCALE GENOMIC DNA]</scope>
    <source>
        <strain evidence="2">cv. Amiga</strain>
    </source>
</reference>
<protein>
    <submittedName>
        <fullName evidence="1">Uncharacterized protein</fullName>
    </submittedName>
</protein>
<evidence type="ECO:0000313" key="1">
    <source>
        <dbReference type="EMBL" id="KAE9597567.1"/>
    </source>
</evidence>
<keyword evidence="2" id="KW-1185">Reference proteome</keyword>
<evidence type="ECO:0000313" key="2">
    <source>
        <dbReference type="Proteomes" id="UP000447434"/>
    </source>
</evidence>
<proteinExistence type="predicted"/>
<name>A0A6A4PDF9_LUPAL</name>
<comment type="caution">
    <text evidence="1">The sequence shown here is derived from an EMBL/GenBank/DDBJ whole genome shotgun (WGS) entry which is preliminary data.</text>
</comment>
<sequence length="53" mass="6275">MTTNIPIPFRFYIHFYSVPVDLLLLVEPRSPPSPFIIEPHFFINFNLSLHSME</sequence>
<organism evidence="1 2">
    <name type="scientific">Lupinus albus</name>
    <name type="common">White lupine</name>
    <name type="synonym">Lupinus termis</name>
    <dbReference type="NCBI Taxonomy" id="3870"/>
    <lineage>
        <taxon>Eukaryota</taxon>
        <taxon>Viridiplantae</taxon>
        <taxon>Streptophyta</taxon>
        <taxon>Embryophyta</taxon>
        <taxon>Tracheophyta</taxon>
        <taxon>Spermatophyta</taxon>
        <taxon>Magnoliopsida</taxon>
        <taxon>eudicotyledons</taxon>
        <taxon>Gunneridae</taxon>
        <taxon>Pentapetalae</taxon>
        <taxon>rosids</taxon>
        <taxon>fabids</taxon>
        <taxon>Fabales</taxon>
        <taxon>Fabaceae</taxon>
        <taxon>Papilionoideae</taxon>
        <taxon>50 kb inversion clade</taxon>
        <taxon>genistoids sensu lato</taxon>
        <taxon>core genistoids</taxon>
        <taxon>Genisteae</taxon>
        <taxon>Lupinus</taxon>
    </lineage>
</organism>